<gene>
    <name evidence="5" type="ORF">H9728_07045</name>
</gene>
<keyword evidence="1" id="KW-0805">Transcription regulation</keyword>
<dbReference type="PANTHER" id="PTHR43280">
    <property type="entry name" value="ARAC-FAMILY TRANSCRIPTIONAL REGULATOR"/>
    <property type="match status" value="1"/>
</dbReference>
<dbReference type="Proteomes" id="UP000824135">
    <property type="component" value="Unassembled WGS sequence"/>
</dbReference>
<accession>A0A9D1Z954</accession>
<organism evidence="5 6">
    <name type="scientific">Candidatus Borkfalkia excrementavium</name>
    <dbReference type="NCBI Taxonomy" id="2838505"/>
    <lineage>
        <taxon>Bacteria</taxon>
        <taxon>Bacillati</taxon>
        <taxon>Bacillota</taxon>
        <taxon>Clostridia</taxon>
        <taxon>Christensenellales</taxon>
        <taxon>Christensenellaceae</taxon>
        <taxon>Candidatus Borkfalkia</taxon>
    </lineage>
</organism>
<keyword evidence="2" id="KW-0238">DNA-binding</keyword>
<dbReference type="Pfam" id="PF12833">
    <property type="entry name" value="HTH_18"/>
    <property type="match status" value="1"/>
</dbReference>
<comment type="caution">
    <text evidence="5">The sequence shown here is derived from an EMBL/GenBank/DDBJ whole genome shotgun (WGS) entry which is preliminary data.</text>
</comment>
<dbReference type="EMBL" id="DXCO01000040">
    <property type="protein sequence ID" value="HIY78787.1"/>
    <property type="molecule type" value="Genomic_DNA"/>
</dbReference>
<name>A0A9D1Z954_9FIRM</name>
<dbReference type="SUPFAM" id="SSF51215">
    <property type="entry name" value="Regulatory protein AraC"/>
    <property type="match status" value="1"/>
</dbReference>
<protein>
    <submittedName>
        <fullName evidence="5">AraC family transcriptional regulator</fullName>
    </submittedName>
</protein>
<evidence type="ECO:0000256" key="2">
    <source>
        <dbReference type="ARBA" id="ARBA00023125"/>
    </source>
</evidence>
<evidence type="ECO:0000256" key="3">
    <source>
        <dbReference type="ARBA" id="ARBA00023163"/>
    </source>
</evidence>
<dbReference type="InterPro" id="IPR018062">
    <property type="entry name" value="HTH_AraC-typ_CS"/>
</dbReference>
<keyword evidence="3" id="KW-0804">Transcription</keyword>
<dbReference type="InterPro" id="IPR009057">
    <property type="entry name" value="Homeodomain-like_sf"/>
</dbReference>
<dbReference type="SUPFAM" id="SSF46689">
    <property type="entry name" value="Homeodomain-like"/>
    <property type="match status" value="2"/>
</dbReference>
<reference evidence="5" key="2">
    <citation type="submission" date="2021-04" db="EMBL/GenBank/DDBJ databases">
        <authorList>
            <person name="Gilroy R."/>
        </authorList>
    </citation>
    <scope>NUCLEOTIDE SEQUENCE</scope>
    <source>
        <strain evidence="5">CHK199-9574</strain>
    </source>
</reference>
<dbReference type="AlphaFoldDB" id="A0A9D1Z954"/>
<reference evidence="5" key="1">
    <citation type="journal article" date="2021" name="PeerJ">
        <title>Extensive microbial diversity within the chicken gut microbiome revealed by metagenomics and culture.</title>
        <authorList>
            <person name="Gilroy R."/>
            <person name="Ravi A."/>
            <person name="Getino M."/>
            <person name="Pursley I."/>
            <person name="Horton D.L."/>
            <person name="Alikhan N.F."/>
            <person name="Baker D."/>
            <person name="Gharbi K."/>
            <person name="Hall N."/>
            <person name="Watson M."/>
            <person name="Adriaenssens E.M."/>
            <person name="Foster-Nyarko E."/>
            <person name="Jarju S."/>
            <person name="Secka A."/>
            <person name="Antonio M."/>
            <person name="Oren A."/>
            <person name="Chaudhuri R.R."/>
            <person name="La Ragione R."/>
            <person name="Hildebrand F."/>
            <person name="Pallen M.J."/>
        </authorList>
    </citation>
    <scope>NUCLEOTIDE SEQUENCE</scope>
    <source>
        <strain evidence="5">CHK199-9574</strain>
    </source>
</reference>
<sequence>MQFKLKTIQYDLNITRIANVHYFEFISNYHTESDYHPFHELVYVDRGEMHVKAENYQGVLRAQQFILHLPNEKHMLSCDLGSAPSVIIIGFECNCPRLDFLSQQPITLSLQNQRLLGEIIKESRSVFLPPYDIPNLEDMKKRKDFPFGADQLIKSQLEYFFIKLIREHESEESKSADAPPSDAPSNLVASENPLLTEICHYIKEHLTQKLTLSELSLLFATNKTTLCALFRNNLNCTAVDYINKERLELAKQMMRKNDKTLTQIADELNFSSVHYFTRLFTKHENMPPTQYLKMIKTKQNIE</sequence>
<evidence type="ECO:0000259" key="4">
    <source>
        <dbReference type="PROSITE" id="PS01124"/>
    </source>
</evidence>
<evidence type="ECO:0000313" key="6">
    <source>
        <dbReference type="Proteomes" id="UP000824135"/>
    </source>
</evidence>
<dbReference type="GO" id="GO:0043565">
    <property type="term" value="F:sequence-specific DNA binding"/>
    <property type="evidence" value="ECO:0007669"/>
    <property type="project" value="InterPro"/>
</dbReference>
<dbReference type="InterPro" id="IPR037923">
    <property type="entry name" value="HTH-like"/>
</dbReference>
<dbReference type="PROSITE" id="PS00041">
    <property type="entry name" value="HTH_ARAC_FAMILY_1"/>
    <property type="match status" value="1"/>
</dbReference>
<feature type="domain" description="HTH araC/xylS-type" evidence="4">
    <location>
        <begin position="196"/>
        <end position="294"/>
    </location>
</feature>
<dbReference type="GO" id="GO:0003700">
    <property type="term" value="F:DNA-binding transcription factor activity"/>
    <property type="evidence" value="ECO:0007669"/>
    <property type="project" value="InterPro"/>
</dbReference>
<dbReference type="PANTHER" id="PTHR43280:SF2">
    <property type="entry name" value="HTH-TYPE TRANSCRIPTIONAL REGULATOR EXSA"/>
    <property type="match status" value="1"/>
</dbReference>
<evidence type="ECO:0000256" key="1">
    <source>
        <dbReference type="ARBA" id="ARBA00023015"/>
    </source>
</evidence>
<dbReference type="Gene3D" id="1.10.10.60">
    <property type="entry name" value="Homeodomain-like"/>
    <property type="match status" value="2"/>
</dbReference>
<dbReference type="InterPro" id="IPR018060">
    <property type="entry name" value="HTH_AraC"/>
</dbReference>
<dbReference type="PROSITE" id="PS01124">
    <property type="entry name" value="HTH_ARAC_FAMILY_2"/>
    <property type="match status" value="1"/>
</dbReference>
<proteinExistence type="predicted"/>
<evidence type="ECO:0000313" key="5">
    <source>
        <dbReference type="EMBL" id="HIY78787.1"/>
    </source>
</evidence>
<dbReference type="SMART" id="SM00342">
    <property type="entry name" value="HTH_ARAC"/>
    <property type="match status" value="1"/>
</dbReference>